<dbReference type="OrthoDB" id="2053372at2"/>
<dbReference type="EMBL" id="FQUG01000003">
    <property type="protein sequence ID" value="SHE56508.1"/>
    <property type="molecule type" value="Genomic_DNA"/>
</dbReference>
<reference evidence="1 2" key="1">
    <citation type="submission" date="2016-11" db="EMBL/GenBank/DDBJ databases">
        <authorList>
            <person name="Jaros S."/>
            <person name="Januszkiewicz K."/>
            <person name="Wedrychowicz H."/>
        </authorList>
    </citation>
    <scope>NUCLEOTIDE SEQUENCE [LARGE SCALE GENOMIC DNA]</scope>
    <source>
        <strain evidence="1 2">DSM 10502</strain>
    </source>
</reference>
<gene>
    <name evidence="1" type="ORF">SAMN02745190_00673</name>
</gene>
<protein>
    <submittedName>
        <fullName evidence="1">Virus Gp157</fullName>
    </submittedName>
</protein>
<dbReference type="Proteomes" id="UP000184404">
    <property type="component" value="Unassembled WGS sequence"/>
</dbReference>
<dbReference type="STRING" id="1123243.SAMN02745190_00673"/>
<proteinExistence type="predicted"/>
<dbReference type="Pfam" id="PF05565">
    <property type="entry name" value="Sipho_Gp157"/>
    <property type="match status" value="1"/>
</dbReference>
<evidence type="ECO:0000313" key="1">
    <source>
        <dbReference type="EMBL" id="SHE56508.1"/>
    </source>
</evidence>
<evidence type="ECO:0000313" key="2">
    <source>
        <dbReference type="Proteomes" id="UP000184404"/>
    </source>
</evidence>
<dbReference type="AlphaFoldDB" id="A0A1M4UIM4"/>
<name>A0A1M4UIM4_9FIRM</name>
<dbReference type="InterPro" id="IPR008840">
    <property type="entry name" value="Sipho_Gp157"/>
</dbReference>
<sequence length="154" mass="17743">MGTLYEINDGILDCIDFETGEILDEERLEKLNMDRKIKIRNIACLIKNLRAEAKACEEEEKIFCQRKVTARNKAERLSQYLSANISGEKYSEKEFVIGWRKSQQVHIADDANIPDAFMIPTPYKIDKMGLKYALLHGETFDGISLVEKNNIQIK</sequence>
<dbReference type="RefSeq" id="WP_072934784.1">
    <property type="nucleotide sequence ID" value="NZ_FQUG01000003.1"/>
</dbReference>
<organism evidence="1 2">
    <name type="scientific">Schwartzia succinivorans DSM 10502</name>
    <dbReference type="NCBI Taxonomy" id="1123243"/>
    <lineage>
        <taxon>Bacteria</taxon>
        <taxon>Bacillati</taxon>
        <taxon>Bacillota</taxon>
        <taxon>Negativicutes</taxon>
        <taxon>Selenomonadales</taxon>
        <taxon>Selenomonadaceae</taxon>
        <taxon>Schwartzia</taxon>
    </lineage>
</organism>
<keyword evidence="2" id="KW-1185">Reference proteome</keyword>
<accession>A0A1M4UIM4</accession>